<sequence length="106" mass="12172">LENSIGVPINLNQAFTNYKQAADCFDDKAFCFKIGYFYKEGLENIVQNNRKAFCYFFKSAELGDEVGMCHFARCYKKGLGTTPNLLKAFEWYLNSAEMHDLDGVRN</sequence>
<proteinExistence type="predicted"/>
<dbReference type="EMBL" id="CAJVPW010020821">
    <property type="protein sequence ID" value="CAG8690795.1"/>
    <property type="molecule type" value="Genomic_DNA"/>
</dbReference>
<evidence type="ECO:0000313" key="2">
    <source>
        <dbReference type="Proteomes" id="UP000789366"/>
    </source>
</evidence>
<gene>
    <name evidence="1" type="ORF">SPELUC_LOCUS10740</name>
</gene>
<keyword evidence="2" id="KW-1185">Reference proteome</keyword>
<feature type="non-terminal residue" evidence="1">
    <location>
        <position position="106"/>
    </location>
</feature>
<name>A0ACA9P5R7_9GLOM</name>
<feature type="non-terminal residue" evidence="1">
    <location>
        <position position="1"/>
    </location>
</feature>
<evidence type="ECO:0000313" key="1">
    <source>
        <dbReference type="EMBL" id="CAG8690795.1"/>
    </source>
</evidence>
<organism evidence="1 2">
    <name type="scientific">Cetraspora pellucida</name>
    <dbReference type="NCBI Taxonomy" id="1433469"/>
    <lineage>
        <taxon>Eukaryota</taxon>
        <taxon>Fungi</taxon>
        <taxon>Fungi incertae sedis</taxon>
        <taxon>Mucoromycota</taxon>
        <taxon>Glomeromycotina</taxon>
        <taxon>Glomeromycetes</taxon>
        <taxon>Diversisporales</taxon>
        <taxon>Gigasporaceae</taxon>
        <taxon>Cetraspora</taxon>
    </lineage>
</organism>
<accession>A0ACA9P5R7</accession>
<protein>
    <submittedName>
        <fullName evidence="1">8102_t:CDS:1</fullName>
    </submittedName>
</protein>
<reference evidence="1" key="1">
    <citation type="submission" date="2021-06" db="EMBL/GenBank/DDBJ databases">
        <authorList>
            <person name="Kallberg Y."/>
            <person name="Tangrot J."/>
            <person name="Rosling A."/>
        </authorList>
    </citation>
    <scope>NUCLEOTIDE SEQUENCE</scope>
    <source>
        <strain evidence="1">28 12/20/2015</strain>
    </source>
</reference>
<dbReference type="Proteomes" id="UP000789366">
    <property type="component" value="Unassembled WGS sequence"/>
</dbReference>
<comment type="caution">
    <text evidence="1">The sequence shown here is derived from an EMBL/GenBank/DDBJ whole genome shotgun (WGS) entry which is preliminary data.</text>
</comment>